<dbReference type="RefSeq" id="WP_132211545.1">
    <property type="nucleotide sequence ID" value="NZ_SLWN01000008.1"/>
</dbReference>
<dbReference type="EMBL" id="SLWN01000008">
    <property type="protein sequence ID" value="TCO24729.1"/>
    <property type="molecule type" value="Genomic_DNA"/>
</dbReference>
<dbReference type="Proteomes" id="UP000294508">
    <property type="component" value="Unassembled WGS sequence"/>
</dbReference>
<reference evidence="1 2" key="1">
    <citation type="journal article" date="2015" name="Stand. Genomic Sci.">
        <title>Genomic Encyclopedia of Bacterial and Archaeal Type Strains, Phase III: the genomes of soil and plant-associated and newly described type strains.</title>
        <authorList>
            <person name="Whitman W.B."/>
            <person name="Woyke T."/>
            <person name="Klenk H.P."/>
            <person name="Zhou Y."/>
            <person name="Lilburn T.G."/>
            <person name="Beck B.J."/>
            <person name="De Vos P."/>
            <person name="Vandamme P."/>
            <person name="Eisen J.A."/>
            <person name="Garrity G."/>
            <person name="Hugenholtz P."/>
            <person name="Kyrpides N.C."/>
        </authorList>
    </citation>
    <scope>NUCLEOTIDE SEQUENCE [LARGE SCALE GENOMIC DNA]</scope>
    <source>
        <strain evidence="1 2">VKM Ac-2572</strain>
    </source>
</reference>
<accession>A0A4R2HAW6</accession>
<evidence type="ECO:0000313" key="1">
    <source>
        <dbReference type="EMBL" id="TCO24729.1"/>
    </source>
</evidence>
<keyword evidence="2" id="KW-1185">Reference proteome</keyword>
<dbReference type="OrthoDB" id="3822399at2"/>
<comment type="caution">
    <text evidence="1">The sequence shown here is derived from an EMBL/GenBank/DDBJ whole genome shotgun (WGS) entry which is preliminary data.</text>
</comment>
<sequence>MKLYRPATILVGVLFVLLGGLTRLATPEQVFEEQNLEVVHGTIGEALKYGDSTVTITRMKFAKGVLEESGSDDDKPIETNGVYVALEWDTVRGIQKPSNTGAKLVADGGTVYEPIGGLTDSGIDFPEAGFAKTGAVVFEVNPTDLKGLTLQLRPSMFYNVLNSYVEVDLGIPSEDIAQQLVDGAEAQYVLQNPVVRVASS</sequence>
<evidence type="ECO:0000313" key="2">
    <source>
        <dbReference type="Proteomes" id="UP000294508"/>
    </source>
</evidence>
<name>A0A4R2HAW6_9ACTN</name>
<gene>
    <name evidence="1" type="ORF">EV652_108262</name>
</gene>
<proteinExistence type="predicted"/>
<dbReference type="AlphaFoldDB" id="A0A4R2HAW6"/>
<protein>
    <submittedName>
        <fullName evidence="1">Uncharacterized protein</fullName>
    </submittedName>
</protein>
<organism evidence="1 2">
    <name type="scientific">Kribbella steppae</name>
    <dbReference type="NCBI Taxonomy" id="2512223"/>
    <lineage>
        <taxon>Bacteria</taxon>
        <taxon>Bacillati</taxon>
        <taxon>Actinomycetota</taxon>
        <taxon>Actinomycetes</taxon>
        <taxon>Propionibacteriales</taxon>
        <taxon>Kribbellaceae</taxon>
        <taxon>Kribbella</taxon>
    </lineage>
</organism>